<dbReference type="KEGG" id="pcor:KS4_16480"/>
<evidence type="ECO:0000256" key="2">
    <source>
        <dbReference type="ARBA" id="ARBA00022801"/>
    </source>
</evidence>
<dbReference type="InterPro" id="IPR006684">
    <property type="entry name" value="YbgC/YbaW"/>
</dbReference>
<accession>A0A517YTQ1</accession>
<dbReference type="PIRSF" id="PIRSF003230">
    <property type="entry name" value="YbgC"/>
    <property type="match status" value="1"/>
</dbReference>
<dbReference type="AlphaFoldDB" id="A0A517YTQ1"/>
<dbReference type="EC" id="3.1.2.-" evidence="3"/>
<sequence length="146" mass="16694">MIEASKVNSVEVAESPETDTAANNIEIEVRVRYPECDPMNVVHHAVYPVWMEMARTELLRKRGFTYRNIEVAGHFFAVAKLNVKYLKPAFYDDLLTIKAEIKPTAGVKIEHLYEIHRGNEIICRGETTVVCVDRNGKLQPIPEILR</sequence>
<dbReference type="Pfam" id="PF13279">
    <property type="entry name" value="4HBT_2"/>
    <property type="match status" value="1"/>
</dbReference>
<evidence type="ECO:0000256" key="1">
    <source>
        <dbReference type="ARBA" id="ARBA00005953"/>
    </source>
</evidence>
<reference evidence="3 4" key="1">
    <citation type="submission" date="2019-02" db="EMBL/GenBank/DDBJ databases">
        <title>Deep-cultivation of Planctomycetes and their phenomic and genomic characterization uncovers novel biology.</title>
        <authorList>
            <person name="Wiegand S."/>
            <person name="Jogler M."/>
            <person name="Boedeker C."/>
            <person name="Pinto D."/>
            <person name="Vollmers J."/>
            <person name="Rivas-Marin E."/>
            <person name="Kohn T."/>
            <person name="Peeters S.H."/>
            <person name="Heuer A."/>
            <person name="Rast P."/>
            <person name="Oberbeckmann S."/>
            <person name="Bunk B."/>
            <person name="Jeske O."/>
            <person name="Meyerdierks A."/>
            <person name="Storesund J.E."/>
            <person name="Kallscheuer N."/>
            <person name="Luecker S."/>
            <person name="Lage O.M."/>
            <person name="Pohl T."/>
            <person name="Merkel B.J."/>
            <person name="Hornburger P."/>
            <person name="Mueller R.-W."/>
            <person name="Bruemmer F."/>
            <person name="Labrenz M."/>
            <person name="Spormann A.M."/>
            <person name="Op den Camp H."/>
            <person name="Overmann J."/>
            <person name="Amann R."/>
            <person name="Jetten M.S.M."/>
            <person name="Mascher T."/>
            <person name="Medema M.H."/>
            <person name="Devos D.P."/>
            <person name="Kaster A.-K."/>
            <person name="Ovreas L."/>
            <person name="Rohde M."/>
            <person name="Galperin M.Y."/>
            <person name="Jogler C."/>
        </authorList>
    </citation>
    <scope>NUCLEOTIDE SEQUENCE [LARGE SCALE GENOMIC DNA]</scope>
    <source>
        <strain evidence="3 4">KS4</strain>
    </source>
</reference>
<keyword evidence="4" id="KW-1185">Reference proteome</keyword>
<dbReference type="CDD" id="cd00586">
    <property type="entry name" value="4HBT"/>
    <property type="match status" value="1"/>
</dbReference>
<evidence type="ECO:0000313" key="4">
    <source>
        <dbReference type="Proteomes" id="UP000317369"/>
    </source>
</evidence>
<organism evidence="3 4">
    <name type="scientific">Poriferisphaera corsica</name>
    <dbReference type="NCBI Taxonomy" id="2528020"/>
    <lineage>
        <taxon>Bacteria</taxon>
        <taxon>Pseudomonadati</taxon>
        <taxon>Planctomycetota</taxon>
        <taxon>Phycisphaerae</taxon>
        <taxon>Phycisphaerales</taxon>
        <taxon>Phycisphaeraceae</taxon>
        <taxon>Poriferisphaera</taxon>
    </lineage>
</organism>
<dbReference type="Proteomes" id="UP000317369">
    <property type="component" value="Chromosome"/>
</dbReference>
<dbReference type="InterPro" id="IPR050563">
    <property type="entry name" value="4-hydroxybenzoyl-CoA_TE"/>
</dbReference>
<dbReference type="InterPro" id="IPR029069">
    <property type="entry name" value="HotDog_dom_sf"/>
</dbReference>
<gene>
    <name evidence="3" type="primary">ybgC</name>
    <name evidence="3" type="ORF">KS4_16480</name>
</gene>
<dbReference type="GO" id="GO:0047617">
    <property type="term" value="F:fatty acyl-CoA hydrolase activity"/>
    <property type="evidence" value="ECO:0007669"/>
    <property type="project" value="TreeGrafter"/>
</dbReference>
<dbReference type="Gene3D" id="3.10.129.10">
    <property type="entry name" value="Hotdog Thioesterase"/>
    <property type="match status" value="1"/>
</dbReference>
<dbReference type="SUPFAM" id="SSF54637">
    <property type="entry name" value="Thioesterase/thiol ester dehydrase-isomerase"/>
    <property type="match status" value="1"/>
</dbReference>
<protein>
    <submittedName>
        <fullName evidence="3">Acyl-CoA thioester hydrolase YbgC</fullName>
        <ecNumber evidence="3">3.1.2.-</ecNumber>
    </submittedName>
</protein>
<name>A0A517YTQ1_9BACT</name>
<dbReference type="EMBL" id="CP036425">
    <property type="protein sequence ID" value="QDU33597.1"/>
    <property type="molecule type" value="Genomic_DNA"/>
</dbReference>
<dbReference type="NCBIfam" id="TIGR00051">
    <property type="entry name" value="YbgC/FadM family acyl-CoA thioesterase"/>
    <property type="match status" value="1"/>
</dbReference>
<proteinExistence type="inferred from homology"/>
<keyword evidence="2 3" id="KW-0378">Hydrolase</keyword>
<dbReference type="PANTHER" id="PTHR31793">
    <property type="entry name" value="4-HYDROXYBENZOYL-COA THIOESTERASE FAMILY MEMBER"/>
    <property type="match status" value="1"/>
</dbReference>
<comment type="similarity">
    <text evidence="1">Belongs to the 4-hydroxybenzoyl-CoA thioesterase family.</text>
</comment>
<dbReference type="OrthoDB" id="9800856at2"/>
<evidence type="ECO:0000313" key="3">
    <source>
        <dbReference type="EMBL" id="QDU33597.1"/>
    </source>
</evidence>
<dbReference type="PANTHER" id="PTHR31793:SF27">
    <property type="entry name" value="NOVEL THIOESTERASE SUPERFAMILY DOMAIN AND SAPOSIN A-TYPE DOMAIN CONTAINING PROTEIN (0610012H03RIK)"/>
    <property type="match status" value="1"/>
</dbReference>